<evidence type="ECO:0000313" key="4">
    <source>
        <dbReference type="EMBL" id="NMU84676.1"/>
    </source>
</evidence>
<dbReference type="GO" id="GO:0022857">
    <property type="term" value="F:transmembrane transporter activity"/>
    <property type="evidence" value="ECO:0007669"/>
    <property type="project" value="InterPro"/>
</dbReference>
<feature type="domain" description="Transport-associated OB type 2" evidence="3">
    <location>
        <begin position="21"/>
        <end position="76"/>
    </location>
</feature>
<dbReference type="Pfam" id="PF08402">
    <property type="entry name" value="TOBE_2"/>
    <property type="match status" value="1"/>
</dbReference>
<evidence type="ECO:0000256" key="2">
    <source>
        <dbReference type="ARBA" id="ARBA00023136"/>
    </source>
</evidence>
<reference evidence="4 5" key="1">
    <citation type="submission" date="2020-04" db="EMBL/GenBank/DDBJ databases">
        <title>Whole-genome sequencing of Vibrio spp. from China reveals different genetic environments of blaCTX-M-14 among diverse lineages.</title>
        <authorList>
            <person name="Zheng Z."/>
            <person name="Ye L."/>
            <person name="Chen S."/>
        </authorList>
    </citation>
    <scope>NUCLEOTIDE SEQUENCE [LARGE SCALE GENOMIC DNA]</scope>
    <source>
        <strain evidence="4 5">Vb0551</strain>
    </source>
</reference>
<keyword evidence="1" id="KW-1003">Cell membrane</keyword>
<gene>
    <name evidence="4" type="ORF">HKB16_17575</name>
</gene>
<dbReference type="Proteomes" id="UP000518904">
    <property type="component" value="Unassembled WGS sequence"/>
</dbReference>
<dbReference type="EMBL" id="JABCLB010002013">
    <property type="protein sequence ID" value="NMU84676.1"/>
    <property type="molecule type" value="Genomic_DNA"/>
</dbReference>
<protein>
    <submittedName>
        <fullName evidence="4">TOBE domain-containing protein</fullName>
    </submittedName>
</protein>
<dbReference type="InterPro" id="IPR013611">
    <property type="entry name" value="Transp-assoc_OB_typ2"/>
</dbReference>
<accession>A0A7Y0SJJ4</accession>
<dbReference type="GO" id="GO:0043190">
    <property type="term" value="C:ATP-binding cassette (ABC) transporter complex"/>
    <property type="evidence" value="ECO:0007669"/>
    <property type="project" value="InterPro"/>
</dbReference>
<evidence type="ECO:0000259" key="3">
    <source>
        <dbReference type="Pfam" id="PF08402"/>
    </source>
</evidence>
<dbReference type="AlphaFoldDB" id="A0A7Y0SJJ4"/>
<organism evidence="4 5">
    <name type="scientific">Vibrio parahaemolyticus</name>
    <dbReference type="NCBI Taxonomy" id="670"/>
    <lineage>
        <taxon>Bacteria</taxon>
        <taxon>Pseudomonadati</taxon>
        <taxon>Pseudomonadota</taxon>
        <taxon>Gammaproteobacteria</taxon>
        <taxon>Vibrionales</taxon>
        <taxon>Vibrionaceae</taxon>
        <taxon>Vibrio</taxon>
    </lineage>
</organism>
<feature type="non-terminal residue" evidence="4">
    <location>
        <position position="77"/>
    </location>
</feature>
<sequence>HLGVVEATAQQEIPVQSECSLLLRPQHVQIQSDEESSVTVLEQHFMGDHCRYVIDANGDRLLATASQALNIGESVAV</sequence>
<evidence type="ECO:0000256" key="1">
    <source>
        <dbReference type="ARBA" id="ARBA00022475"/>
    </source>
</evidence>
<comment type="caution">
    <text evidence="4">The sequence shown here is derived from an EMBL/GenBank/DDBJ whole genome shotgun (WGS) entry which is preliminary data.</text>
</comment>
<proteinExistence type="predicted"/>
<evidence type="ECO:0000313" key="5">
    <source>
        <dbReference type="Proteomes" id="UP000518904"/>
    </source>
</evidence>
<keyword evidence="2" id="KW-0472">Membrane</keyword>
<name>A0A7Y0SJJ4_VIBPH</name>
<dbReference type="InterPro" id="IPR008995">
    <property type="entry name" value="Mo/tungstate-bd_C_term_dom"/>
</dbReference>
<dbReference type="SUPFAM" id="SSF50331">
    <property type="entry name" value="MOP-like"/>
    <property type="match status" value="1"/>
</dbReference>
<feature type="non-terminal residue" evidence="4">
    <location>
        <position position="1"/>
    </location>
</feature>
<dbReference type="GO" id="GO:0005524">
    <property type="term" value="F:ATP binding"/>
    <property type="evidence" value="ECO:0007669"/>
    <property type="project" value="InterPro"/>
</dbReference>